<evidence type="ECO:0000313" key="1">
    <source>
        <dbReference type="EMBL" id="KAA6311681.1"/>
    </source>
</evidence>
<sequence length="46" mass="5393">MDLKSMIDKLSTDEREELLRLLQLETNVPKFVHIPLSTHKDEAVRC</sequence>
<dbReference type="EMBL" id="SNRY01006832">
    <property type="protein sequence ID" value="KAA6311681.1"/>
    <property type="molecule type" value="Genomic_DNA"/>
</dbReference>
<feature type="non-terminal residue" evidence="1">
    <location>
        <position position="46"/>
    </location>
</feature>
<organism evidence="1">
    <name type="scientific">termite gut metagenome</name>
    <dbReference type="NCBI Taxonomy" id="433724"/>
    <lineage>
        <taxon>unclassified sequences</taxon>
        <taxon>metagenomes</taxon>
        <taxon>organismal metagenomes</taxon>
    </lineage>
</organism>
<proteinExistence type="predicted"/>
<dbReference type="AlphaFoldDB" id="A0A5J4PSB6"/>
<protein>
    <submittedName>
        <fullName evidence="1">Uncharacterized protein</fullName>
    </submittedName>
</protein>
<gene>
    <name evidence="1" type="ORF">EZS27_037237</name>
</gene>
<comment type="caution">
    <text evidence="1">The sequence shown here is derived from an EMBL/GenBank/DDBJ whole genome shotgun (WGS) entry which is preliminary data.</text>
</comment>
<name>A0A5J4PSB6_9ZZZZ</name>
<accession>A0A5J4PSB6</accession>
<reference evidence="1" key="1">
    <citation type="submission" date="2019-03" db="EMBL/GenBank/DDBJ databases">
        <title>Single cell metagenomics reveals metabolic interactions within the superorganism composed of flagellate Streblomastix strix and complex community of Bacteroidetes bacteria on its surface.</title>
        <authorList>
            <person name="Treitli S.C."/>
            <person name="Kolisko M."/>
            <person name="Husnik F."/>
            <person name="Keeling P."/>
            <person name="Hampl V."/>
        </authorList>
    </citation>
    <scope>NUCLEOTIDE SEQUENCE</scope>
    <source>
        <strain evidence="1">STM</strain>
    </source>
</reference>